<evidence type="ECO:0000259" key="8">
    <source>
        <dbReference type="Pfam" id="PF01243"/>
    </source>
</evidence>
<comment type="function">
    <text evidence="6">Catalyzes the oxidation of either pyridoxine 5'-phosphate (PNP) or pyridoxamine 5'-phosphate (PMP) into pyridoxal 5'-phosphate (PLP).</text>
</comment>
<dbReference type="InterPro" id="IPR000659">
    <property type="entry name" value="Pyridox_Oxase"/>
</dbReference>
<dbReference type="Gene3D" id="2.30.110.10">
    <property type="entry name" value="Electron Transport, Fmn-binding Protein, Chain A"/>
    <property type="match status" value="1"/>
</dbReference>
<dbReference type="InterPro" id="IPR019576">
    <property type="entry name" value="Pyridoxamine_oxidase_dimer_C"/>
</dbReference>
<feature type="binding site" evidence="6 7">
    <location>
        <begin position="61"/>
        <end position="66"/>
    </location>
    <ligand>
        <name>FMN</name>
        <dbReference type="ChEBI" id="CHEBI:58210"/>
    </ligand>
</feature>
<evidence type="ECO:0000256" key="2">
    <source>
        <dbReference type="ARBA" id="ARBA00022630"/>
    </source>
</evidence>
<feature type="domain" description="Pyridoxamine 5'-phosphate oxidase N-terminal" evidence="8">
    <location>
        <begin position="41"/>
        <end position="151"/>
    </location>
</feature>
<protein>
    <recommendedName>
        <fullName evidence="6">Pyridoxine/pyridoxamine 5'-phosphate oxidase</fullName>
        <ecNumber evidence="6">1.4.3.5</ecNumber>
    </recommendedName>
    <alternativeName>
        <fullName evidence="6">PNP/PMP oxidase</fullName>
        <shortName evidence="6">PNPOx</shortName>
    </alternativeName>
    <alternativeName>
        <fullName evidence="6">Pyridoxal 5'-phosphate synthase</fullName>
    </alternativeName>
</protein>
<dbReference type="PIRSF" id="PIRSF000190">
    <property type="entry name" value="Pyd_amn-ph_oxd"/>
    <property type="match status" value="1"/>
</dbReference>
<evidence type="ECO:0000313" key="10">
    <source>
        <dbReference type="EMBL" id="GIL40629.1"/>
    </source>
</evidence>
<keyword evidence="11" id="KW-1185">Reference proteome</keyword>
<comment type="pathway">
    <text evidence="6">Cofactor metabolism; pyridoxal 5'-phosphate salvage; pyridoxal 5'-phosphate from pyridoxamine 5'-phosphate: step 1/1.</text>
</comment>
<feature type="binding site" evidence="6 7">
    <location>
        <begin position="140"/>
        <end position="141"/>
    </location>
    <ligand>
        <name>FMN</name>
        <dbReference type="ChEBI" id="CHEBI:58210"/>
    </ligand>
</feature>
<comment type="cofactor">
    <cofactor evidence="6 7">
        <name>FMN</name>
        <dbReference type="ChEBI" id="CHEBI:58210"/>
    </cofactor>
    <text evidence="6 7">Binds 1 FMN per subunit.</text>
</comment>
<evidence type="ECO:0000256" key="7">
    <source>
        <dbReference type="PIRSR" id="PIRSR000190-2"/>
    </source>
</evidence>
<dbReference type="Proteomes" id="UP000681075">
    <property type="component" value="Unassembled WGS sequence"/>
</dbReference>
<dbReference type="PANTHER" id="PTHR10851">
    <property type="entry name" value="PYRIDOXINE-5-PHOSPHATE OXIDASE"/>
    <property type="match status" value="1"/>
</dbReference>
<gene>
    <name evidence="6 10" type="primary">pdxH</name>
    <name evidence="10" type="ORF">TMPK1_28660</name>
</gene>
<evidence type="ECO:0000256" key="1">
    <source>
        <dbReference type="ARBA" id="ARBA00007301"/>
    </source>
</evidence>
<sequence length="213" mass="24155">MQRGNSGDNAATLGAGPVELETFDPYTQFQLWFDAAKASEPNDPDAMALATVDAAGRPSVRMVLLKGVDRRGFVFYTNNQSRKGQELAATQRAALCLHWKSLRRQVRIEGPVVPVSEQEADAYFRSRSRGSRLAARASDQSRPLKDRATLLARWAAETEKFGETDPVPRPAHWSGWRVEPETIEFWSDGEFRLHDRFVFRRSGENWSVERLYP</sequence>
<evidence type="ECO:0000256" key="3">
    <source>
        <dbReference type="ARBA" id="ARBA00022643"/>
    </source>
</evidence>
<evidence type="ECO:0000256" key="6">
    <source>
        <dbReference type="HAMAP-Rule" id="MF_01629"/>
    </source>
</evidence>
<dbReference type="NCBIfam" id="TIGR00558">
    <property type="entry name" value="pdxH"/>
    <property type="match status" value="1"/>
</dbReference>
<feature type="binding site" evidence="6 7">
    <location>
        <position position="186"/>
    </location>
    <ligand>
        <name>FMN</name>
        <dbReference type="ChEBI" id="CHEBI:58210"/>
    </ligand>
</feature>
<dbReference type="GO" id="GO:0010181">
    <property type="term" value="F:FMN binding"/>
    <property type="evidence" value="ECO:0007669"/>
    <property type="project" value="UniProtKB-UniRule"/>
</dbReference>
<dbReference type="SUPFAM" id="SSF50475">
    <property type="entry name" value="FMN-binding split barrel"/>
    <property type="match status" value="1"/>
</dbReference>
<dbReference type="NCBIfam" id="NF004231">
    <property type="entry name" value="PRK05679.1"/>
    <property type="match status" value="1"/>
</dbReference>
<dbReference type="Pfam" id="PF10590">
    <property type="entry name" value="PNP_phzG_C"/>
    <property type="match status" value="1"/>
</dbReference>
<feature type="binding site" evidence="6 7">
    <location>
        <position position="196"/>
    </location>
    <ligand>
        <name>FMN</name>
        <dbReference type="ChEBI" id="CHEBI:58210"/>
    </ligand>
</feature>
<dbReference type="GO" id="GO:0004733">
    <property type="term" value="F:pyridoxamine phosphate oxidase activity"/>
    <property type="evidence" value="ECO:0007669"/>
    <property type="project" value="UniProtKB-UniRule"/>
</dbReference>
<accession>A0A8S8XFC1</accession>
<evidence type="ECO:0000313" key="11">
    <source>
        <dbReference type="Proteomes" id="UP000681075"/>
    </source>
</evidence>
<evidence type="ECO:0000256" key="5">
    <source>
        <dbReference type="ARBA" id="ARBA00023096"/>
    </source>
</evidence>
<comment type="similarity">
    <text evidence="1 6">Belongs to the pyridoxamine 5'-phosphate oxidase family.</text>
</comment>
<feature type="binding site" evidence="6 7">
    <location>
        <position position="83"/>
    </location>
    <ligand>
        <name>FMN</name>
        <dbReference type="ChEBI" id="CHEBI:58210"/>
    </ligand>
</feature>
<organism evidence="10 11">
    <name type="scientific">Roseiterribacter gracilis</name>
    <dbReference type="NCBI Taxonomy" id="2812848"/>
    <lineage>
        <taxon>Bacteria</taxon>
        <taxon>Pseudomonadati</taxon>
        <taxon>Pseudomonadota</taxon>
        <taxon>Alphaproteobacteria</taxon>
        <taxon>Rhodospirillales</taxon>
        <taxon>Roseiterribacteraceae</taxon>
        <taxon>Roseiterribacter</taxon>
    </lineage>
</organism>
<keyword evidence="3 6" id="KW-0288">FMN</keyword>
<comment type="catalytic activity">
    <reaction evidence="6">
        <text>pyridoxine 5'-phosphate + O2 = pyridoxal 5'-phosphate + H2O2</text>
        <dbReference type="Rhea" id="RHEA:15149"/>
        <dbReference type="ChEBI" id="CHEBI:15379"/>
        <dbReference type="ChEBI" id="CHEBI:16240"/>
        <dbReference type="ChEBI" id="CHEBI:58589"/>
        <dbReference type="ChEBI" id="CHEBI:597326"/>
        <dbReference type="EC" id="1.4.3.5"/>
    </reaction>
</comment>
<feature type="domain" description="Pyridoxine 5'-phosphate oxidase dimerisation C-terminal" evidence="9">
    <location>
        <begin position="173"/>
        <end position="213"/>
    </location>
</feature>
<feature type="binding site" evidence="6 7">
    <location>
        <begin position="76"/>
        <end position="77"/>
    </location>
    <ligand>
        <name>FMN</name>
        <dbReference type="ChEBI" id="CHEBI:58210"/>
    </ligand>
</feature>
<comment type="pathway">
    <text evidence="6">Cofactor metabolism; pyridoxal 5'-phosphate salvage; pyridoxal 5'-phosphate from pyridoxine 5'-phosphate: step 1/1.</text>
</comment>
<comment type="catalytic activity">
    <reaction evidence="6">
        <text>pyridoxamine 5'-phosphate + O2 + H2O = pyridoxal 5'-phosphate + H2O2 + NH4(+)</text>
        <dbReference type="Rhea" id="RHEA:15817"/>
        <dbReference type="ChEBI" id="CHEBI:15377"/>
        <dbReference type="ChEBI" id="CHEBI:15379"/>
        <dbReference type="ChEBI" id="CHEBI:16240"/>
        <dbReference type="ChEBI" id="CHEBI:28938"/>
        <dbReference type="ChEBI" id="CHEBI:58451"/>
        <dbReference type="ChEBI" id="CHEBI:597326"/>
        <dbReference type="EC" id="1.4.3.5"/>
    </reaction>
</comment>
<dbReference type="EC" id="1.4.3.5" evidence="6"/>
<keyword evidence="2 6" id="KW-0285">Flavoprotein</keyword>
<feature type="binding site" evidence="6">
    <location>
        <position position="66"/>
    </location>
    <ligand>
        <name>substrate</name>
    </ligand>
</feature>
<dbReference type="InterPro" id="IPR012349">
    <property type="entry name" value="Split_barrel_FMN-bd"/>
</dbReference>
<dbReference type="AlphaFoldDB" id="A0A8S8XFC1"/>
<evidence type="ECO:0000256" key="4">
    <source>
        <dbReference type="ARBA" id="ARBA00023002"/>
    </source>
</evidence>
<feature type="binding site" evidence="6 7">
    <location>
        <position position="105"/>
    </location>
    <ligand>
        <name>FMN</name>
        <dbReference type="ChEBI" id="CHEBI:58210"/>
    </ligand>
</feature>
<dbReference type="PANTHER" id="PTHR10851:SF0">
    <property type="entry name" value="PYRIDOXINE-5'-PHOSPHATE OXIDASE"/>
    <property type="match status" value="1"/>
</dbReference>
<evidence type="ECO:0000259" key="9">
    <source>
        <dbReference type="Pfam" id="PF10590"/>
    </source>
</evidence>
<feature type="binding site" evidence="6">
    <location>
        <position position="131"/>
    </location>
    <ligand>
        <name>substrate</name>
    </ligand>
</feature>
<dbReference type="InterPro" id="IPR011576">
    <property type="entry name" value="Pyridox_Oxase_N"/>
</dbReference>
<comment type="subunit">
    <text evidence="6">Homodimer.</text>
</comment>
<reference evidence="10" key="1">
    <citation type="submission" date="2021-02" db="EMBL/GenBank/DDBJ databases">
        <title>Genome sequence of Rhodospirillales sp. strain TMPK1 isolated from soil.</title>
        <authorList>
            <person name="Nakai R."/>
            <person name="Kusada H."/>
            <person name="Tamaki H."/>
        </authorList>
    </citation>
    <scope>NUCLEOTIDE SEQUENCE</scope>
    <source>
        <strain evidence="10">TMPK1</strain>
    </source>
</reference>
<name>A0A8S8XFC1_9PROT</name>
<dbReference type="Pfam" id="PF01243">
    <property type="entry name" value="PNPOx_N"/>
    <property type="match status" value="1"/>
</dbReference>
<dbReference type="EMBL" id="BOPV01000001">
    <property type="protein sequence ID" value="GIL40629.1"/>
    <property type="molecule type" value="Genomic_DNA"/>
</dbReference>
<feature type="binding site" evidence="6">
    <location>
        <begin position="192"/>
        <end position="194"/>
    </location>
    <ligand>
        <name>substrate</name>
    </ligand>
</feature>
<feature type="binding site" evidence="6 7">
    <location>
        <position position="82"/>
    </location>
    <ligand>
        <name>FMN</name>
        <dbReference type="ChEBI" id="CHEBI:58210"/>
    </ligand>
</feature>
<keyword evidence="4 6" id="KW-0560">Oxidoreductase</keyword>
<dbReference type="RefSeq" id="WP_420243769.1">
    <property type="nucleotide sequence ID" value="NZ_BOPV01000001.1"/>
</dbReference>
<dbReference type="HAMAP" id="MF_01629">
    <property type="entry name" value="PdxH"/>
    <property type="match status" value="1"/>
</dbReference>
<feature type="binding site" evidence="6">
    <location>
        <position position="123"/>
    </location>
    <ligand>
        <name>substrate</name>
    </ligand>
</feature>
<dbReference type="GO" id="GO:0008615">
    <property type="term" value="P:pyridoxine biosynthetic process"/>
    <property type="evidence" value="ECO:0007669"/>
    <property type="project" value="UniProtKB-UniRule"/>
</dbReference>
<proteinExistence type="inferred from homology"/>
<keyword evidence="5 6" id="KW-0664">Pyridoxine biosynthesis</keyword>
<feature type="binding site" evidence="6">
    <location>
        <position position="127"/>
    </location>
    <ligand>
        <name>substrate</name>
    </ligand>
</feature>
<comment type="caution">
    <text evidence="10">The sequence shown here is derived from an EMBL/GenBank/DDBJ whole genome shotgun (WGS) entry which is preliminary data.</text>
</comment>